<dbReference type="OrthoDB" id="9768630at2"/>
<name>A0A3S9H923_9LACT</name>
<dbReference type="AlphaFoldDB" id="A0A3S9H923"/>
<feature type="signal peptide" evidence="1">
    <location>
        <begin position="1"/>
        <end position="28"/>
    </location>
</feature>
<evidence type="ECO:0000256" key="1">
    <source>
        <dbReference type="SAM" id="SignalP"/>
    </source>
</evidence>
<keyword evidence="3" id="KW-1185">Reference proteome</keyword>
<accession>A0A3S9H923</accession>
<protein>
    <submittedName>
        <fullName evidence="2">Carbohydrate ABC transporter substrate-binding protein</fullName>
    </submittedName>
</protein>
<dbReference type="Pfam" id="PF13416">
    <property type="entry name" value="SBP_bac_8"/>
    <property type="match status" value="1"/>
</dbReference>
<sequence length="438" mass="47905">MKLFKKLCLGLATVALTTALVGCGNSSADESGTTADGKQKITFAWWGSETRHNNYIKAIELFEEENPDIEVAYEFSAWDDYWKKLATKAAAGELPDVIQMGDSYLGEYGNKNLLLDLTDAVSNGIIDTTNLPDTIIDAGSIDGQAYAIGPAMNAMSVMANDSLLEEAGVSLNWEDYSYGDFTGAIQKVKDGSGEYGFIDVIDNYVLMQYFFRTKGEEFYEYNEDGKPEIAFSKESALEFFESIANLAETGAVSTAEVASNVKSFEENPFALGGAGFYQVWQNQFSLINDALADGIEISLHLPYGATNSKALYYRPSFFYSAANTTKNSEAAAKLIDFLVNDEEVAKVMGTERGIPANTANLDVIYDELTDTEKVAADYLNEIADYVGEPSAVPPIGFATISQAAKDVYAELTYGTMTPEEAYDFLVEKMEASFAENYE</sequence>
<gene>
    <name evidence="2" type="ORF">EJN90_03365</name>
</gene>
<dbReference type="PANTHER" id="PTHR43649">
    <property type="entry name" value="ARABINOSE-BINDING PROTEIN-RELATED"/>
    <property type="match status" value="1"/>
</dbReference>
<keyword evidence="1" id="KW-0732">Signal</keyword>
<evidence type="ECO:0000313" key="3">
    <source>
        <dbReference type="Proteomes" id="UP000273326"/>
    </source>
</evidence>
<dbReference type="PROSITE" id="PS51257">
    <property type="entry name" value="PROKAR_LIPOPROTEIN"/>
    <property type="match status" value="1"/>
</dbReference>
<reference evidence="3" key="1">
    <citation type="submission" date="2018-12" db="EMBL/GenBank/DDBJ databases">
        <title>Complete genome sequencing of Jeotgalibaca sp. H21T32.</title>
        <authorList>
            <person name="Bae J.-W."/>
            <person name="Lee S.-Y."/>
        </authorList>
    </citation>
    <scope>NUCLEOTIDE SEQUENCE [LARGE SCALE GENOMIC DNA]</scope>
    <source>
        <strain evidence="3">H21T32</strain>
    </source>
</reference>
<proteinExistence type="predicted"/>
<dbReference type="RefSeq" id="WP_126108866.1">
    <property type="nucleotide sequence ID" value="NZ_CP034465.1"/>
</dbReference>
<dbReference type="EMBL" id="CP034465">
    <property type="protein sequence ID" value="AZP03781.1"/>
    <property type="molecule type" value="Genomic_DNA"/>
</dbReference>
<dbReference type="PANTHER" id="PTHR43649:SF11">
    <property type="entry name" value="ABC TRANSPORTER SUBSTRATE-BINDING PROTEIN YESO-RELATED"/>
    <property type="match status" value="1"/>
</dbReference>
<dbReference type="KEGG" id="jeh:EJN90_03365"/>
<dbReference type="Proteomes" id="UP000273326">
    <property type="component" value="Chromosome"/>
</dbReference>
<dbReference type="SUPFAM" id="SSF53850">
    <property type="entry name" value="Periplasmic binding protein-like II"/>
    <property type="match status" value="1"/>
</dbReference>
<feature type="chain" id="PRO_5019276675" evidence="1">
    <location>
        <begin position="29"/>
        <end position="438"/>
    </location>
</feature>
<dbReference type="InterPro" id="IPR050490">
    <property type="entry name" value="Bact_solute-bd_prot1"/>
</dbReference>
<evidence type="ECO:0000313" key="2">
    <source>
        <dbReference type="EMBL" id="AZP03781.1"/>
    </source>
</evidence>
<organism evidence="2 3">
    <name type="scientific">Jeotgalibaca ciconiae</name>
    <dbReference type="NCBI Taxonomy" id="2496265"/>
    <lineage>
        <taxon>Bacteria</taxon>
        <taxon>Bacillati</taxon>
        <taxon>Bacillota</taxon>
        <taxon>Bacilli</taxon>
        <taxon>Lactobacillales</taxon>
        <taxon>Carnobacteriaceae</taxon>
        <taxon>Jeotgalibaca</taxon>
    </lineage>
</organism>
<dbReference type="Gene3D" id="3.40.190.10">
    <property type="entry name" value="Periplasmic binding protein-like II"/>
    <property type="match status" value="2"/>
</dbReference>
<dbReference type="InterPro" id="IPR006059">
    <property type="entry name" value="SBP"/>
</dbReference>